<dbReference type="GO" id="GO:0003677">
    <property type="term" value="F:DNA binding"/>
    <property type="evidence" value="ECO:0007669"/>
    <property type="project" value="UniProtKB-KW"/>
</dbReference>
<feature type="transmembrane region" description="Helical" evidence="4">
    <location>
        <begin position="32"/>
        <end position="52"/>
    </location>
</feature>
<dbReference type="CDD" id="cd06170">
    <property type="entry name" value="LuxR_C_like"/>
    <property type="match status" value="1"/>
</dbReference>
<dbReference type="PRINTS" id="PR00038">
    <property type="entry name" value="HTHLUXR"/>
</dbReference>
<dbReference type="GO" id="GO:0006355">
    <property type="term" value="P:regulation of DNA-templated transcription"/>
    <property type="evidence" value="ECO:0007669"/>
    <property type="project" value="InterPro"/>
</dbReference>
<dbReference type="PANTHER" id="PTHR44688">
    <property type="entry name" value="DNA-BINDING TRANSCRIPTIONAL ACTIVATOR DEVR_DOSR"/>
    <property type="match status" value="1"/>
</dbReference>
<keyword evidence="4" id="KW-0812">Transmembrane</keyword>
<dbReference type="InterPro" id="IPR036388">
    <property type="entry name" value="WH-like_DNA-bd_sf"/>
</dbReference>
<evidence type="ECO:0000313" key="7">
    <source>
        <dbReference type="Proteomes" id="UP000824261"/>
    </source>
</evidence>
<reference evidence="6" key="1">
    <citation type="submission" date="2020-10" db="EMBL/GenBank/DDBJ databases">
        <authorList>
            <person name="Gilroy R."/>
        </authorList>
    </citation>
    <scope>NUCLEOTIDE SEQUENCE</scope>
    <source>
        <strain evidence="6">ChiGjej1B1-2707</strain>
    </source>
</reference>
<organism evidence="6 7">
    <name type="scientific">Candidatus Aveggerthella stercoripullorum</name>
    <dbReference type="NCBI Taxonomy" id="2840688"/>
    <lineage>
        <taxon>Bacteria</taxon>
        <taxon>Bacillati</taxon>
        <taxon>Actinomycetota</taxon>
        <taxon>Coriobacteriia</taxon>
        <taxon>Eggerthellales</taxon>
        <taxon>Eggerthellaceae</taxon>
        <taxon>Eggerthellaceae incertae sedis</taxon>
        <taxon>Candidatus Aveggerthella</taxon>
    </lineage>
</organism>
<dbReference type="AlphaFoldDB" id="A0A9D0ZY66"/>
<feature type="transmembrane region" description="Helical" evidence="4">
    <location>
        <begin position="6"/>
        <end position="23"/>
    </location>
</feature>
<sequence length="473" mass="51283">MWPACLLAGFGIIWGGGMWMRFYERLRPGESLFCLFLSLAGSCVIGFFLGLIPENVTHLVGILMPVTSLFAYQRALSALDERDGKMADAQTCTPSSCYDKEPRSTFVRLVVGVALFNLALGLARGFPHGDAIPLPVAYQFAHQFGTCLLFLLVVWWALVKRRGVRFSTLWIISISFIIVGVLLLSFADPNLMASGATFISIANTFTLGVLWYCSYDIGRHLSIPAYAVLGVAWIAHLLPREIGRSAIWLIGPSDHLTVVVMVAMVVLIAVSIGFIMNDSIPTLRPFFAELNGMRAPAVSSEEVFVPVGVSDSTSSALETTTREDTDGQEAALSAEGLPRMEACKDEGTGASHAAGLSADMRVPAPVKTGGDKTPCDAVATLKAPLPTESKEDRAFALLRERHFLTDREVEVARLMAQGRSKAAIAGKLFLSENTVRTHARNLYAKLDVHNRQELLDAIESACEACAEDEPPTA</sequence>
<evidence type="ECO:0000256" key="3">
    <source>
        <dbReference type="ARBA" id="ARBA00023163"/>
    </source>
</evidence>
<feature type="transmembrane region" description="Helical" evidence="4">
    <location>
        <begin position="258"/>
        <end position="276"/>
    </location>
</feature>
<evidence type="ECO:0000259" key="5">
    <source>
        <dbReference type="PROSITE" id="PS50043"/>
    </source>
</evidence>
<accession>A0A9D0ZY66</accession>
<feature type="transmembrane region" description="Helical" evidence="4">
    <location>
        <begin position="58"/>
        <end position="76"/>
    </location>
</feature>
<keyword evidence="3" id="KW-0804">Transcription</keyword>
<dbReference type="SUPFAM" id="SSF46894">
    <property type="entry name" value="C-terminal effector domain of the bipartite response regulators"/>
    <property type="match status" value="1"/>
</dbReference>
<dbReference type="PANTHER" id="PTHR44688:SF16">
    <property type="entry name" value="DNA-BINDING TRANSCRIPTIONAL ACTIVATOR DEVR_DOSR"/>
    <property type="match status" value="1"/>
</dbReference>
<dbReference type="SMART" id="SM00421">
    <property type="entry name" value="HTH_LUXR"/>
    <property type="match status" value="1"/>
</dbReference>
<protein>
    <submittedName>
        <fullName evidence="6">Helix-turn-helix transcriptional regulator</fullName>
    </submittedName>
</protein>
<proteinExistence type="predicted"/>
<keyword evidence="4" id="KW-0472">Membrane</keyword>
<evidence type="ECO:0000256" key="1">
    <source>
        <dbReference type="ARBA" id="ARBA00023015"/>
    </source>
</evidence>
<dbReference type="InterPro" id="IPR016032">
    <property type="entry name" value="Sig_transdc_resp-reg_C-effctor"/>
</dbReference>
<dbReference type="Pfam" id="PF00196">
    <property type="entry name" value="GerE"/>
    <property type="match status" value="1"/>
</dbReference>
<dbReference type="Gene3D" id="1.10.10.10">
    <property type="entry name" value="Winged helix-like DNA-binding domain superfamily/Winged helix DNA-binding domain"/>
    <property type="match status" value="1"/>
</dbReference>
<evidence type="ECO:0000256" key="4">
    <source>
        <dbReference type="SAM" id="Phobius"/>
    </source>
</evidence>
<reference evidence="6" key="2">
    <citation type="journal article" date="2021" name="PeerJ">
        <title>Extensive microbial diversity within the chicken gut microbiome revealed by metagenomics and culture.</title>
        <authorList>
            <person name="Gilroy R."/>
            <person name="Ravi A."/>
            <person name="Getino M."/>
            <person name="Pursley I."/>
            <person name="Horton D.L."/>
            <person name="Alikhan N.F."/>
            <person name="Baker D."/>
            <person name="Gharbi K."/>
            <person name="Hall N."/>
            <person name="Watson M."/>
            <person name="Adriaenssens E.M."/>
            <person name="Foster-Nyarko E."/>
            <person name="Jarju S."/>
            <person name="Secka A."/>
            <person name="Antonio M."/>
            <person name="Oren A."/>
            <person name="Chaudhuri R.R."/>
            <person name="La Ragione R."/>
            <person name="Hildebrand F."/>
            <person name="Pallen M.J."/>
        </authorList>
    </citation>
    <scope>NUCLEOTIDE SEQUENCE</scope>
    <source>
        <strain evidence="6">ChiGjej1B1-2707</strain>
    </source>
</reference>
<feature type="transmembrane region" description="Helical" evidence="4">
    <location>
        <begin position="106"/>
        <end position="126"/>
    </location>
</feature>
<comment type="caution">
    <text evidence="6">The sequence shown here is derived from an EMBL/GenBank/DDBJ whole genome shotgun (WGS) entry which is preliminary data.</text>
</comment>
<evidence type="ECO:0000256" key="2">
    <source>
        <dbReference type="ARBA" id="ARBA00023125"/>
    </source>
</evidence>
<name>A0A9D0ZY66_9ACTN</name>
<feature type="transmembrane region" description="Helical" evidence="4">
    <location>
        <begin position="166"/>
        <end position="187"/>
    </location>
</feature>
<dbReference type="Proteomes" id="UP000824261">
    <property type="component" value="Unassembled WGS sequence"/>
</dbReference>
<evidence type="ECO:0000313" key="6">
    <source>
        <dbReference type="EMBL" id="HIR00795.1"/>
    </source>
</evidence>
<feature type="transmembrane region" description="Helical" evidence="4">
    <location>
        <begin position="138"/>
        <end position="159"/>
    </location>
</feature>
<feature type="transmembrane region" description="Helical" evidence="4">
    <location>
        <begin position="193"/>
        <end position="213"/>
    </location>
</feature>
<keyword evidence="1" id="KW-0805">Transcription regulation</keyword>
<dbReference type="EMBL" id="DVGB01000005">
    <property type="protein sequence ID" value="HIR00795.1"/>
    <property type="molecule type" value="Genomic_DNA"/>
</dbReference>
<feature type="transmembrane region" description="Helical" evidence="4">
    <location>
        <begin position="220"/>
        <end position="238"/>
    </location>
</feature>
<dbReference type="InterPro" id="IPR000792">
    <property type="entry name" value="Tscrpt_reg_LuxR_C"/>
</dbReference>
<keyword evidence="2" id="KW-0238">DNA-binding</keyword>
<gene>
    <name evidence="6" type="ORF">IAA69_00735</name>
</gene>
<dbReference type="PROSITE" id="PS50043">
    <property type="entry name" value="HTH_LUXR_2"/>
    <property type="match status" value="1"/>
</dbReference>
<keyword evidence="4" id="KW-1133">Transmembrane helix</keyword>
<feature type="domain" description="HTH luxR-type" evidence="5">
    <location>
        <begin position="397"/>
        <end position="462"/>
    </location>
</feature>